<sequence>MRFGSVPLAEAEGGVLAHSVALPGTRLRKGRVISAGDIAALAAAGHDALVVARLDPGDVGEDAAAAQLAAALVPDPAAARLKIGRATTGRVNLHVAQIGVLEVDAARIDAVNAVHPMITVATVRQWQSLPEKGMAATIKIISYAVPGDALAEACAEAGQAMRLHPLRHRSAQLIETVIGNEPPPPKGRRSIRNRLTRMGAELGPAVTVPHETAPLAAAIAASEAEVILILTGSATSDLHDTAPEALRAAGGTVHHFGMPVDPGNLLFFGQLGEKPVIGLPGCARSPALNGADWVLERILCGVEVTPRDVMGMGVGGLLKEPPSRPRPREG</sequence>
<dbReference type="EMBL" id="FNAV01000010">
    <property type="protein sequence ID" value="SDE95655.1"/>
    <property type="molecule type" value="Genomic_DNA"/>
</dbReference>
<dbReference type="STRING" id="282683.SAMN04488105_11070"/>
<evidence type="ECO:0000313" key="3">
    <source>
        <dbReference type="Proteomes" id="UP000198994"/>
    </source>
</evidence>
<reference evidence="3" key="1">
    <citation type="submission" date="2016-10" db="EMBL/GenBank/DDBJ databases">
        <authorList>
            <person name="Varghese N."/>
            <person name="Submissions S."/>
        </authorList>
    </citation>
    <scope>NUCLEOTIDE SEQUENCE [LARGE SCALE GENOMIC DNA]</scope>
    <source>
        <strain evidence="3">DSM 10146</strain>
    </source>
</reference>
<evidence type="ECO:0000313" key="2">
    <source>
        <dbReference type="EMBL" id="SDE95655.1"/>
    </source>
</evidence>
<dbReference type="UniPathway" id="UPA00344"/>
<evidence type="ECO:0000259" key="1">
    <source>
        <dbReference type="Pfam" id="PF00994"/>
    </source>
</evidence>
<keyword evidence="2" id="KW-0808">Transferase</keyword>
<dbReference type="Pfam" id="PF00994">
    <property type="entry name" value="MoCF_biosynth"/>
    <property type="match status" value="1"/>
</dbReference>
<protein>
    <submittedName>
        <fullName evidence="2">Molybdenum cofactor cytidylyltransferase</fullName>
    </submittedName>
</protein>
<dbReference type="InterPro" id="IPR001453">
    <property type="entry name" value="MoaB/Mog_dom"/>
</dbReference>
<keyword evidence="3" id="KW-1185">Reference proteome</keyword>
<dbReference type="AlphaFoldDB" id="A0A1G7H5M1"/>
<dbReference type="RefSeq" id="WP_089960973.1">
    <property type="nucleotide sequence ID" value="NZ_FNAV01000010.1"/>
</dbReference>
<dbReference type="CDD" id="cd03522">
    <property type="entry name" value="MoeA_like"/>
    <property type="match status" value="1"/>
</dbReference>
<dbReference type="OrthoDB" id="9779263at2"/>
<dbReference type="Proteomes" id="UP000198994">
    <property type="component" value="Unassembled WGS sequence"/>
</dbReference>
<name>A0A1G7H5M1_9RHOB</name>
<organism evidence="2 3">
    <name type="scientific">Salipiger thiooxidans</name>
    <dbReference type="NCBI Taxonomy" id="282683"/>
    <lineage>
        <taxon>Bacteria</taxon>
        <taxon>Pseudomonadati</taxon>
        <taxon>Pseudomonadota</taxon>
        <taxon>Alphaproteobacteria</taxon>
        <taxon>Rhodobacterales</taxon>
        <taxon>Roseobacteraceae</taxon>
        <taxon>Salipiger</taxon>
    </lineage>
</organism>
<accession>A0A1G7H5M1</accession>
<gene>
    <name evidence="2" type="ORF">SAMN04488105_11070</name>
</gene>
<feature type="domain" description="MoaB/Mog" evidence="1">
    <location>
        <begin position="191"/>
        <end position="285"/>
    </location>
</feature>
<proteinExistence type="predicted"/>
<dbReference type="SUPFAM" id="SSF53218">
    <property type="entry name" value="Molybdenum cofactor biosynthesis proteins"/>
    <property type="match status" value="1"/>
</dbReference>
<keyword evidence="2" id="KW-0548">Nucleotidyltransferase</keyword>
<dbReference type="InterPro" id="IPR036425">
    <property type="entry name" value="MoaB/Mog-like_dom_sf"/>
</dbReference>
<dbReference type="GO" id="GO:0016779">
    <property type="term" value="F:nucleotidyltransferase activity"/>
    <property type="evidence" value="ECO:0007669"/>
    <property type="project" value="UniProtKB-KW"/>
</dbReference>
<dbReference type="Gene3D" id="3.40.980.10">
    <property type="entry name" value="MoaB/Mog-like domain"/>
    <property type="match status" value="1"/>
</dbReference>